<feature type="non-terminal residue" evidence="6">
    <location>
        <position position="99"/>
    </location>
</feature>
<sequence length="99" mass="10925">MINLLSVASSIFIMVVYDRVIPNAAFPSLYALTGGMVVVLIFDFMLKNMRAWFIDLTGQEIDLQVGEDIYRRVLEAPLDKVAGSVGGLASIIKGFDQVR</sequence>
<dbReference type="InterPro" id="IPR011527">
    <property type="entry name" value="ABC1_TM_dom"/>
</dbReference>
<dbReference type="SUPFAM" id="SSF90123">
    <property type="entry name" value="ABC transporter transmembrane region"/>
    <property type="match status" value="1"/>
</dbReference>
<dbReference type="GO" id="GO:0016020">
    <property type="term" value="C:membrane"/>
    <property type="evidence" value="ECO:0007669"/>
    <property type="project" value="InterPro"/>
</dbReference>
<accession>A0A382AK41</accession>
<evidence type="ECO:0000256" key="3">
    <source>
        <dbReference type="ARBA" id="ARBA00023136"/>
    </source>
</evidence>
<dbReference type="GO" id="GO:0140359">
    <property type="term" value="F:ABC-type transporter activity"/>
    <property type="evidence" value="ECO:0007669"/>
    <property type="project" value="InterPro"/>
</dbReference>
<dbReference type="AlphaFoldDB" id="A0A382AK41"/>
<feature type="domain" description="ABC transmembrane type-1" evidence="5">
    <location>
        <begin position="1"/>
        <end position="99"/>
    </location>
</feature>
<gene>
    <name evidence="6" type="ORF">METZ01_LOCUS154346</name>
</gene>
<keyword evidence="3 4" id="KW-0472">Membrane</keyword>
<keyword evidence="2 4" id="KW-1133">Transmembrane helix</keyword>
<dbReference type="EMBL" id="UINC01025610">
    <property type="protein sequence ID" value="SVB01492.1"/>
    <property type="molecule type" value="Genomic_DNA"/>
</dbReference>
<evidence type="ECO:0000256" key="1">
    <source>
        <dbReference type="ARBA" id="ARBA00022692"/>
    </source>
</evidence>
<dbReference type="InterPro" id="IPR036640">
    <property type="entry name" value="ABC1_TM_sf"/>
</dbReference>
<evidence type="ECO:0000256" key="2">
    <source>
        <dbReference type="ARBA" id="ARBA00022989"/>
    </source>
</evidence>
<evidence type="ECO:0000313" key="6">
    <source>
        <dbReference type="EMBL" id="SVB01492.1"/>
    </source>
</evidence>
<dbReference type="PROSITE" id="PS50929">
    <property type="entry name" value="ABC_TM1F"/>
    <property type="match status" value="1"/>
</dbReference>
<dbReference type="Gene3D" id="1.20.1560.10">
    <property type="entry name" value="ABC transporter type 1, transmembrane domain"/>
    <property type="match status" value="1"/>
</dbReference>
<organism evidence="6">
    <name type="scientific">marine metagenome</name>
    <dbReference type="NCBI Taxonomy" id="408172"/>
    <lineage>
        <taxon>unclassified sequences</taxon>
        <taxon>metagenomes</taxon>
        <taxon>ecological metagenomes</taxon>
    </lineage>
</organism>
<name>A0A382AK41_9ZZZZ</name>
<protein>
    <recommendedName>
        <fullName evidence="5">ABC transmembrane type-1 domain-containing protein</fullName>
    </recommendedName>
</protein>
<proteinExistence type="predicted"/>
<reference evidence="6" key="1">
    <citation type="submission" date="2018-05" db="EMBL/GenBank/DDBJ databases">
        <authorList>
            <person name="Lanie J.A."/>
            <person name="Ng W.-L."/>
            <person name="Kazmierczak K.M."/>
            <person name="Andrzejewski T.M."/>
            <person name="Davidsen T.M."/>
            <person name="Wayne K.J."/>
            <person name="Tettelin H."/>
            <person name="Glass J.I."/>
            <person name="Rusch D."/>
            <person name="Podicherti R."/>
            <person name="Tsui H.-C.T."/>
            <person name="Winkler M.E."/>
        </authorList>
    </citation>
    <scope>NUCLEOTIDE SEQUENCE</scope>
</reference>
<evidence type="ECO:0000256" key="4">
    <source>
        <dbReference type="SAM" id="Phobius"/>
    </source>
</evidence>
<feature type="transmembrane region" description="Helical" evidence="4">
    <location>
        <begin position="28"/>
        <end position="46"/>
    </location>
</feature>
<dbReference type="GO" id="GO:0005524">
    <property type="term" value="F:ATP binding"/>
    <property type="evidence" value="ECO:0007669"/>
    <property type="project" value="InterPro"/>
</dbReference>
<keyword evidence="1 4" id="KW-0812">Transmembrane</keyword>
<evidence type="ECO:0000259" key="5">
    <source>
        <dbReference type="PROSITE" id="PS50929"/>
    </source>
</evidence>